<keyword evidence="1" id="KW-0051">Antiviral defense</keyword>
<feature type="region of interest" description="Disordered" evidence="3">
    <location>
        <begin position="386"/>
        <end position="409"/>
    </location>
</feature>
<keyword evidence="2" id="KW-0175">Coiled coil</keyword>
<name>A0ABM8C7N8_9BURK</name>
<evidence type="ECO:0000256" key="2">
    <source>
        <dbReference type="SAM" id="Coils"/>
    </source>
</evidence>
<dbReference type="InterPro" id="IPR006116">
    <property type="entry name" value="NT_2-5OAS_ClassI-CCAase"/>
</dbReference>
<dbReference type="CDD" id="cd05400">
    <property type="entry name" value="NT_2-5OAS_ClassI-CCAase"/>
    <property type="match status" value="1"/>
</dbReference>
<reference evidence="4" key="1">
    <citation type="submission" date="2022-11" db="EMBL/GenBank/DDBJ databases">
        <title>Isolation and characterization of PLA-degrading bacterium Massilia sp. from Antarctic soil.</title>
        <authorList>
            <person name="Sato K."/>
            <person name="Gomez-Fuentes C."/>
            <person name="Ahmad S.A."/>
            <person name="Zulkharnain A."/>
        </authorList>
    </citation>
    <scope>NUCLEOTIDE SEQUENCE</scope>
    <source>
        <strain evidence="4">N-3</strain>
    </source>
</reference>
<accession>A0ABM8C7N8</accession>
<organism evidence="4 5">
    <name type="scientific">Massilia varians</name>
    <dbReference type="NCBI Taxonomy" id="457921"/>
    <lineage>
        <taxon>Bacteria</taxon>
        <taxon>Pseudomonadati</taxon>
        <taxon>Pseudomonadota</taxon>
        <taxon>Betaproteobacteria</taxon>
        <taxon>Burkholderiales</taxon>
        <taxon>Oxalobacteraceae</taxon>
        <taxon>Telluria group</taxon>
        <taxon>Massilia</taxon>
    </lineage>
</organism>
<keyword evidence="5" id="KW-1185">Reference proteome</keyword>
<evidence type="ECO:0008006" key="6">
    <source>
        <dbReference type="Google" id="ProtNLM"/>
    </source>
</evidence>
<dbReference type="Proteomes" id="UP001163336">
    <property type="component" value="Chromosome"/>
</dbReference>
<evidence type="ECO:0000313" key="4">
    <source>
        <dbReference type="EMBL" id="BDT59239.1"/>
    </source>
</evidence>
<dbReference type="RefSeq" id="WP_281907829.1">
    <property type="nucleotide sequence ID" value="NZ_AP026966.1"/>
</dbReference>
<evidence type="ECO:0000313" key="5">
    <source>
        <dbReference type="Proteomes" id="UP001163336"/>
    </source>
</evidence>
<sequence length="409" mass="46813">MNQQVQHKKRLRLVLESLNERHESQQWEEFIVAMLTKLELSAEKRRAAEQRYQELGRHVARKLGIGEDDAHVVVQGSMRTQTTIAGDGREKFDLDVVVKLCGPKFEDLRESEPFFQAFGKSLEGIDGAGKPEPKNRCWRLPYPGEPFYFDVTPALPMSEEITGTHLRVRDPKTVWSPSNPQEFADWFCTIANKRFQFQDQFRKIAMEAHTVVDPIPKGKVHIEDILRRMVQLMKLHRDSYYKRQSDARRDAKPISVILVTLAAKAYDEIVTKEAHQYSSAIEVALELVERMPDFVQRGPHAIRVDNPALSGRAGENFADRWNSDGGLRDREFKTWHDQFMDDIEALFAEEYSKRSEDRVRAVFGEHGVKAWKDSLPQSVLGGLLSSIPAQPVKSQPQSPRATGYKDSLA</sequence>
<proteinExistence type="predicted"/>
<feature type="coiled-coil region" evidence="2">
    <location>
        <begin position="1"/>
        <end position="28"/>
    </location>
</feature>
<gene>
    <name evidence="4" type="ORF">MasN3_27330</name>
</gene>
<protein>
    <recommendedName>
        <fullName evidence="6">Nucleotidyltransferase</fullName>
    </recommendedName>
</protein>
<evidence type="ECO:0000256" key="1">
    <source>
        <dbReference type="ARBA" id="ARBA00023118"/>
    </source>
</evidence>
<dbReference type="EMBL" id="AP026966">
    <property type="protein sequence ID" value="BDT59239.1"/>
    <property type="molecule type" value="Genomic_DNA"/>
</dbReference>
<evidence type="ECO:0000256" key="3">
    <source>
        <dbReference type="SAM" id="MobiDB-lite"/>
    </source>
</evidence>